<evidence type="ECO:0000313" key="2">
    <source>
        <dbReference type="Proteomes" id="UP000515154"/>
    </source>
</evidence>
<dbReference type="RefSeq" id="XP_036367110.1">
    <property type="nucleotide sequence ID" value="XM_036511217.1"/>
</dbReference>
<dbReference type="Proteomes" id="UP000515154">
    <property type="component" value="Linkage group LG19"/>
</dbReference>
<dbReference type="AlphaFoldDB" id="A0A7E6FIB8"/>
<accession>A0A7E6FIB8</accession>
<dbReference type="KEGG" id="osn:118767134"/>
<proteinExistence type="predicted"/>
<name>A0A7E6FIB8_9MOLL</name>
<sequence length="132" mass="15149">MERSFMLSSSDSKFEGFSTEDIEISRKRMNEVQKHMVDENESDISVSKSNSEETESSGIDSEDDFTPEWSKKLKNVFINNFSEETRSTHSLSQEAKPLDVFFSFFPACLFEVITAETNHYTECKQAGKKDSM</sequence>
<protein>
    <submittedName>
        <fullName evidence="3">Uncharacterized protein LOC118767134</fullName>
    </submittedName>
</protein>
<keyword evidence="2" id="KW-1185">Reference proteome</keyword>
<feature type="compositionally biased region" description="Acidic residues" evidence="1">
    <location>
        <begin position="52"/>
        <end position="66"/>
    </location>
</feature>
<reference evidence="3" key="1">
    <citation type="submission" date="2025-08" db="UniProtKB">
        <authorList>
            <consortium name="RefSeq"/>
        </authorList>
    </citation>
    <scope>IDENTIFICATION</scope>
</reference>
<evidence type="ECO:0000256" key="1">
    <source>
        <dbReference type="SAM" id="MobiDB-lite"/>
    </source>
</evidence>
<feature type="region of interest" description="Disordered" evidence="1">
    <location>
        <begin position="32"/>
        <end position="66"/>
    </location>
</feature>
<evidence type="ECO:0000313" key="3">
    <source>
        <dbReference type="RefSeq" id="XP_036367110.1"/>
    </source>
</evidence>
<gene>
    <name evidence="3" type="primary">LOC118767134</name>
</gene>
<organism evidence="2 3">
    <name type="scientific">Octopus sinensis</name>
    <name type="common">East Asian common octopus</name>
    <dbReference type="NCBI Taxonomy" id="2607531"/>
    <lineage>
        <taxon>Eukaryota</taxon>
        <taxon>Metazoa</taxon>
        <taxon>Spiralia</taxon>
        <taxon>Lophotrochozoa</taxon>
        <taxon>Mollusca</taxon>
        <taxon>Cephalopoda</taxon>
        <taxon>Coleoidea</taxon>
        <taxon>Octopodiformes</taxon>
        <taxon>Octopoda</taxon>
        <taxon>Incirrata</taxon>
        <taxon>Octopodidae</taxon>
        <taxon>Octopus</taxon>
    </lineage>
</organism>